<sequence>MADHDSHRERWNAIADVALGALEYIRVLLGDLPVPVLIPEINPKREAEDLPHLVMSIDRVRSVIQDEPISEARQSAFDRIILDWLTAYEMLALTRVAGPAPWRLDCAEYALYRIAAAGGLIETGEIDEEEEEDDS</sequence>
<dbReference type="RefSeq" id="WP_014627818.1">
    <property type="nucleotide sequence ID" value="NC_016111.1"/>
</dbReference>
<organism evidence="1 2">
    <name type="scientific">Streptantibioticus cattleyicolor (strain ATCC 35852 / DSM 46488 / JCM 4925 / NBRC 14057 / NRRL 8057)</name>
    <name type="common">Streptomyces cattleya</name>
    <dbReference type="NCBI Taxonomy" id="1003195"/>
    <lineage>
        <taxon>Bacteria</taxon>
        <taxon>Bacillati</taxon>
        <taxon>Actinomycetota</taxon>
        <taxon>Actinomycetes</taxon>
        <taxon>Kitasatosporales</taxon>
        <taxon>Streptomycetaceae</taxon>
        <taxon>Streptantibioticus</taxon>
    </lineage>
</organism>
<evidence type="ECO:0000313" key="1">
    <source>
        <dbReference type="EMBL" id="AEW94616.1"/>
    </source>
</evidence>
<reference evidence="2" key="1">
    <citation type="submission" date="2011-12" db="EMBL/GenBank/DDBJ databases">
        <title>Complete genome sequence of Streptomyces cattleya strain DSM 46488.</title>
        <authorList>
            <person name="Ou H.-Y."/>
            <person name="Li P."/>
            <person name="Zhao C."/>
            <person name="O'Hagan D."/>
            <person name="Deng Z."/>
        </authorList>
    </citation>
    <scope>NUCLEOTIDE SEQUENCE [LARGE SCALE GENOMIC DNA]</scope>
    <source>
        <strain evidence="2">ATCC 35852 / DSM 46488 / JCM 4925 / NBRC 14057 / NRRL 8057</strain>
    </source>
</reference>
<keyword evidence="2" id="KW-1185">Reference proteome</keyword>
<dbReference type="eggNOG" id="ENOG5032FXQ">
    <property type="taxonomic scope" value="Bacteria"/>
</dbReference>
<dbReference type="KEGG" id="scy:SCATT_22450"/>
<protein>
    <submittedName>
        <fullName evidence="1">Uncharacterized protein</fullName>
    </submittedName>
</protein>
<dbReference type="HOGENOM" id="CLU_1926438_0_0_11"/>
<dbReference type="PATRIC" id="fig|1003195.29.peg.2252"/>
<dbReference type="STRING" id="1003195.SCATT_22450"/>
<evidence type="ECO:0000313" key="2">
    <source>
        <dbReference type="Proteomes" id="UP000007842"/>
    </source>
</evidence>
<dbReference type="Proteomes" id="UP000007842">
    <property type="component" value="Chromosome"/>
</dbReference>
<gene>
    <name evidence="1" type="ordered locus">SCATT_22450</name>
</gene>
<dbReference type="OrthoDB" id="4281254at2"/>
<accession>G8WPB4</accession>
<name>G8WPB4_STREN</name>
<dbReference type="EMBL" id="CP003219">
    <property type="protein sequence ID" value="AEW94616.1"/>
    <property type="molecule type" value="Genomic_DNA"/>
</dbReference>
<dbReference type="AlphaFoldDB" id="G8WPB4"/>
<proteinExistence type="predicted"/>